<keyword evidence="7 16" id="KW-0863">Zinc-finger</keyword>
<dbReference type="GO" id="GO:0052170">
    <property type="term" value="P:symbiont-mediated suppression of host innate immune response"/>
    <property type="evidence" value="ECO:0007669"/>
    <property type="project" value="UniProtKB-KW"/>
</dbReference>
<keyword evidence="11 16" id="KW-0010">Activator</keyword>
<keyword evidence="10 16" id="KW-0238">DNA-binding</keyword>
<dbReference type="Pfam" id="PF00518">
    <property type="entry name" value="E6"/>
    <property type="match status" value="1"/>
</dbReference>
<dbReference type="InterPro" id="IPR001334">
    <property type="entry name" value="E6"/>
</dbReference>
<evidence type="ECO:0000256" key="17">
    <source>
        <dbReference type="RuleBase" id="RU363123"/>
    </source>
</evidence>
<accession>A0A385PM57</accession>
<comment type="similarity">
    <text evidence="1 16 17">Belongs to the papillomaviridae E6 protein family.</text>
</comment>
<sequence>MEEPRFPKFLNDFCSHFQINFFDLCLPCIFCRCTLNAQELAGFYMKKLSLVWKEGRVFACCTKCLLLSAQYEKEHFFQCVASSGALEHLTKKTLSDICVRCIYCLTLLDLAEKVDIKNRELTYSLVRGHWRGVCRNCIFKE</sequence>
<evidence type="ECO:0000256" key="13">
    <source>
        <dbReference type="ARBA" id="ARBA00023200"/>
    </source>
</evidence>
<proteinExistence type="inferred from homology"/>
<protein>
    <recommendedName>
        <fullName evidence="16 17">Protein E6</fullName>
    </recommendedName>
</protein>
<comment type="subunit">
    <text evidence="16">Forms homodimers. Interacts with ubiquitin-protein ligase UBE3A/E6-AP; this interaction stimulates UBE3A ubiquitin activity. Interacts with host BAK1.</text>
</comment>
<organism evidence="18">
    <name type="scientific">Human papillomavirus</name>
    <dbReference type="NCBI Taxonomy" id="10566"/>
    <lineage>
        <taxon>Viruses</taxon>
        <taxon>Monodnaviria</taxon>
        <taxon>Shotokuvirae</taxon>
        <taxon>Cossaviricota</taxon>
        <taxon>Papovaviricetes</taxon>
        <taxon>Zurhausenvirales</taxon>
        <taxon>Papillomaviridae</taxon>
    </lineage>
</organism>
<reference evidence="18" key="1">
    <citation type="journal article" date="2018" name="Nat. Med.">
        <title>Expanded skin virome in DOCK8-deficient patients.</title>
        <authorList>
            <consortium name="NISC Comparative Sequencing Program"/>
            <person name="Tirosh O."/>
            <person name="Conlan S."/>
            <person name="Deming C."/>
            <person name="Lee-Lin S.Q."/>
            <person name="Huang X."/>
            <person name="Su H.C."/>
            <person name="Freeman A.F."/>
            <person name="Segre J.A."/>
            <person name="Kong H.H."/>
        </authorList>
    </citation>
    <scope>NUCLEOTIDE SEQUENCE</scope>
    <source>
        <strain evidence="18">HPV-mSK_247</strain>
    </source>
</reference>
<keyword evidence="2 16" id="KW-0244">Early protein</keyword>
<dbReference type="GO" id="GO:0006351">
    <property type="term" value="P:DNA-templated transcription"/>
    <property type="evidence" value="ECO:0007669"/>
    <property type="project" value="UniProtKB-UniRule"/>
</dbReference>
<evidence type="ECO:0000313" key="18">
    <source>
        <dbReference type="EMBL" id="AYA94748.1"/>
    </source>
</evidence>
<dbReference type="Gene3D" id="3.30.240.40">
    <property type="entry name" value="E6 early regulatory protein"/>
    <property type="match status" value="2"/>
</dbReference>
<evidence type="ECO:0000256" key="14">
    <source>
        <dbReference type="ARBA" id="ARBA00023280"/>
    </source>
</evidence>
<evidence type="ECO:0000256" key="11">
    <source>
        <dbReference type="ARBA" id="ARBA00023159"/>
    </source>
</evidence>
<evidence type="ECO:0000256" key="1">
    <source>
        <dbReference type="ARBA" id="ARBA00006346"/>
    </source>
</evidence>
<dbReference type="InterPro" id="IPR038575">
    <property type="entry name" value="E6_sf"/>
</dbReference>
<evidence type="ECO:0000256" key="3">
    <source>
        <dbReference type="ARBA" id="ARBA00022562"/>
    </source>
</evidence>
<dbReference type="EMBL" id="MH777386">
    <property type="protein sequence ID" value="AYA94748.1"/>
    <property type="molecule type" value="Genomic_DNA"/>
</dbReference>
<dbReference type="GO" id="GO:0039648">
    <property type="term" value="P:symbiont-mediated perturbation of host ubiquitin-like protein modification"/>
    <property type="evidence" value="ECO:0007669"/>
    <property type="project" value="UniProtKB-UniRule"/>
</dbReference>
<feature type="zinc finger region" evidence="16">
    <location>
        <begin position="28"/>
        <end position="64"/>
    </location>
</feature>
<dbReference type="GO" id="GO:0006355">
    <property type="term" value="P:regulation of DNA-templated transcription"/>
    <property type="evidence" value="ECO:0007669"/>
    <property type="project" value="UniProtKB-UniRule"/>
</dbReference>
<keyword evidence="3 16" id="KW-1048">Host nucleus</keyword>
<keyword evidence="12 16" id="KW-0804">Transcription</keyword>
<evidence type="ECO:0000256" key="6">
    <source>
        <dbReference type="ARBA" id="ARBA00022723"/>
    </source>
</evidence>
<keyword evidence="6 16" id="KW-0479">Metal-binding</keyword>
<dbReference type="GO" id="GO:0030430">
    <property type="term" value="C:host cell cytoplasm"/>
    <property type="evidence" value="ECO:0007669"/>
    <property type="project" value="UniProtKB-SubCell"/>
</dbReference>
<comment type="caution">
    <text evidence="16">Lacks conserved residue(s) required for the propagation of feature annotation.</text>
</comment>
<feature type="zinc finger region" evidence="16">
    <location>
        <begin position="101"/>
        <end position="137"/>
    </location>
</feature>
<evidence type="ECO:0000256" key="9">
    <source>
        <dbReference type="ARBA" id="ARBA00023015"/>
    </source>
</evidence>
<evidence type="ECO:0000256" key="12">
    <source>
        <dbReference type="ARBA" id="ARBA00023163"/>
    </source>
</evidence>
<evidence type="ECO:0000256" key="2">
    <source>
        <dbReference type="ARBA" id="ARBA00022518"/>
    </source>
</evidence>
<dbReference type="GO" id="GO:0042025">
    <property type="term" value="C:host cell nucleus"/>
    <property type="evidence" value="ECO:0007669"/>
    <property type="project" value="UniProtKB-SubCell"/>
</dbReference>
<gene>
    <name evidence="16" type="primary">E6</name>
</gene>
<keyword evidence="5 16" id="KW-1090">Inhibition of host innate immune response by virus</keyword>
<keyword evidence="4 16" id="KW-0945">Host-virus interaction</keyword>
<keyword evidence="15 16" id="KW-1119">Modulation of host cell apoptosis by virus</keyword>
<name>A0A385PM57_9PAPI</name>
<evidence type="ECO:0000256" key="5">
    <source>
        <dbReference type="ARBA" id="ARBA00022632"/>
    </source>
</evidence>
<evidence type="ECO:0000256" key="4">
    <source>
        <dbReference type="ARBA" id="ARBA00022581"/>
    </source>
</evidence>
<evidence type="ECO:0000256" key="7">
    <source>
        <dbReference type="ARBA" id="ARBA00022771"/>
    </source>
</evidence>
<dbReference type="GO" id="GO:0003677">
    <property type="term" value="F:DNA binding"/>
    <property type="evidence" value="ECO:0007669"/>
    <property type="project" value="UniProtKB-UniRule"/>
</dbReference>
<dbReference type="HAMAP" id="MF_04006">
    <property type="entry name" value="HPV_E6"/>
    <property type="match status" value="1"/>
</dbReference>
<dbReference type="GO" id="GO:0008270">
    <property type="term" value="F:zinc ion binding"/>
    <property type="evidence" value="ECO:0007669"/>
    <property type="project" value="UniProtKB-KW"/>
</dbReference>
<evidence type="ECO:0000256" key="10">
    <source>
        <dbReference type="ARBA" id="ARBA00023125"/>
    </source>
</evidence>
<evidence type="ECO:0000256" key="15">
    <source>
        <dbReference type="ARBA" id="ARBA00023323"/>
    </source>
</evidence>
<keyword evidence="9 16" id="KW-0805">Transcription regulation</keyword>
<comment type="function">
    <text evidence="16">Plays a major role in the induction and maintenance of cellular transformation. E6 associates with host UBE3A/E6-AP ubiquitin-protein ligase and modulates its activity. Protects host keratinocytes from apoptosis by mediating the degradation of host BAK1. May also inhibit host immune response.</text>
</comment>
<dbReference type="SUPFAM" id="SSF161229">
    <property type="entry name" value="E6 C-terminal domain-like"/>
    <property type="match status" value="2"/>
</dbReference>
<evidence type="ECO:0000256" key="16">
    <source>
        <dbReference type="HAMAP-Rule" id="MF_04006"/>
    </source>
</evidence>
<dbReference type="GO" id="GO:0039502">
    <property type="term" value="P:symbiont-mediated suppression of host type I interferon-mediated signaling pathway"/>
    <property type="evidence" value="ECO:0007669"/>
    <property type="project" value="UniProtKB-UniRule"/>
</dbReference>
<evidence type="ECO:0000256" key="8">
    <source>
        <dbReference type="ARBA" id="ARBA00022833"/>
    </source>
</evidence>
<keyword evidence="14 16" id="KW-0899">Viral immunoevasion</keyword>
<comment type="subcellular location">
    <subcellularLocation>
        <location evidence="16 17">Host cytoplasm</location>
    </subcellularLocation>
    <subcellularLocation>
        <location evidence="16 17">Host nucleus</location>
    </subcellularLocation>
</comment>
<keyword evidence="13 16" id="KW-1035">Host cytoplasm</keyword>
<keyword evidence="8 16" id="KW-0862">Zinc</keyword>
<dbReference type="GO" id="GO:0052150">
    <property type="term" value="P:symbiont-mediated perturbation of host apoptosis"/>
    <property type="evidence" value="ECO:0007669"/>
    <property type="project" value="UniProtKB-KW"/>
</dbReference>